<dbReference type="PROSITE" id="PS51862">
    <property type="entry name" value="BSPN_CSAB"/>
    <property type="match status" value="1"/>
</dbReference>
<feature type="disulfide bond" evidence="7">
    <location>
        <begin position="44"/>
        <end position="64"/>
    </location>
</feature>
<organism evidence="9">
    <name type="scientific">Buthus israelis</name>
    <name type="common">Israeli scorpion</name>
    <name type="synonym">Buthus occitanus israelis</name>
    <dbReference type="NCBI Taxonomy" id="2899555"/>
    <lineage>
        <taxon>Eukaryota</taxon>
        <taxon>Metazoa</taxon>
        <taxon>Ecdysozoa</taxon>
        <taxon>Arthropoda</taxon>
        <taxon>Chelicerata</taxon>
        <taxon>Arachnida</taxon>
        <taxon>Scorpiones</taxon>
        <taxon>Buthida</taxon>
        <taxon>Buthoidea</taxon>
        <taxon>Buthidae</taxon>
        <taxon>Buthus</taxon>
    </lineage>
</organism>
<evidence type="ECO:0000256" key="6">
    <source>
        <dbReference type="ARBA" id="ARBA00023157"/>
    </source>
</evidence>
<feature type="disulfide bond" evidence="7">
    <location>
        <begin position="55"/>
        <end position="71"/>
    </location>
</feature>
<keyword evidence="5" id="KW-0872">Ion channel impairing toxin</keyword>
<accession>B8XH36</accession>
<evidence type="ECO:0000256" key="7">
    <source>
        <dbReference type="PROSITE-ProRule" id="PRU01209"/>
    </source>
</evidence>
<keyword evidence="3 7" id="KW-0800">Toxin</keyword>
<keyword evidence="4" id="KW-0632">Potassium channel impairing toxin</keyword>
<dbReference type="GO" id="GO:0005576">
    <property type="term" value="C:extracellular region"/>
    <property type="evidence" value="ECO:0007669"/>
    <property type="project" value="UniProtKB-SubCell"/>
</dbReference>
<protein>
    <submittedName>
        <fullName evidence="9">Putative potassium channel toxin Tx633</fullName>
    </submittedName>
</protein>
<dbReference type="GO" id="GO:0090729">
    <property type="term" value="F:toxin activity"/>
    <property type="evidence" value="ECO:0007669"/>
    <property type="project" value="UniProtKB-UniRule"/>
</dbReference>
<dbReference type="EMBL" id="FJ360825">
    <property type="protein sequence ID" value="ACJ23145.1"/>
    <property type="molecule type" value="mRNA"/>
</dbReference>
<dbReference type="GO" id="GO:0015459">
    <property type="term" value="F:potassium channel regulator activity"/>
    <property type="evidence" value="ECO:0007669"/>
    <property type="project" value="UniProtKB-KW"/>
</dbReference>
<evidence type="ECO:0000256" key="3">
    <source>
        <dbReference type="ARBA" id="ARBA00022656"/>
    </source>
</evidence>
<feature type="disulfide bond" evidence="7">
    <location>
        <begin position="51"/>
        <end position="69"/>
    </location>
</feature>
<dbReference type="AlphaFoldDB" id="B8XH36"/>
<comment type="subcellular location">
    <subcellularLocation>
        <location evidence="1">Secreted</location>
    </subcellularLocation>
</comment>
<evidence type="ECO:0000313" key="9">
    <source>
        <dbReference type="EMBL" id="ACJ23145.1"/>
    </source>
</evidence>
<evidence type="ECO:0000256" key="2">
    <source>
        <dbReference type="ARBA" id="ARBA00022525"/>
    </source>
</evidence>
<keyword evidence="6 7" id="KW-1015">Disulfide bond</keyword>
<dbReference type="GO" id="GO:0034220">
    <property type="term" value="P:monoatomic ion transmembrane transport"/>
    <property type="evidence" value="ECO:0007669"/>
    <property type="project" value="UniProtKB-KW"/>
</dbReference>
<sequence>MISSVIEAGRGKQFMTNVKEKLTQVKNKMKNSWDRLTSMSEYACPVIEKWCEDHCEAKKAIGKCEDTECKCLTVPE</sequence>
<keyword evidence="9" id="KW-0406">Ion transport</keyword>
<keyword evidence="9" id="KW-0407">Ion channel</keyword>
<evidence type="ECO:0000259" key="8">
    <source>
        <dbReference type="PROSITE" id="PS51862"/>
    </source>
</evidence>
<proteinExistence type="evidence at transcript level"/>
<dbReference type="Pfam" id="PF14866">
    <property type="entry name" value="Scorpion_toxin_alpha-beta"/>
    <property type="match status" value="1"/>
</dbReference>
<name>B8XH36_BUTIS</name>
<feature type="domain" description="BetaSPN-type CS-alpha/beta" evidence="8">
    <location>
        <begin position="41"/>
        <end position="76"/>
    </location>
</feature>
<dbReference type="InterPro" id="IPR029237">
    <property type="entry name" value="Long_scorpion_toxin_alpha/beta"/>
</dbReference>
<evidence type="ECO:0000256" key="1">
    <source>
        <dbReference type="ARBA" id="ARBA00004613"/>
    </source>
</evidence>
<evidence type="ECO:0000256" key="4">
    <source>
        <dbReference type="ARBA" id="ARBA00022773"/>
    </source>
</evidence>
<reference evidence="9" key="1">
    <citation type="submission" date="2008-10" db="EMBL/GenBank/DDBJ databases">
        <title>Buthus occitanus israelis scorpion toxin.</title>
        <authorList>
            <person name="Zilberberg N."/>
            <person name="Kozminsky-Atias A."/>
        </authorList>
    </citation>
    <scope>NUCLEOTIDE SEQUENCE</scope>
</reference>
<keyword evidence="2" id="KW-0964">Secreted</keyword>
<keyword evidence="9" id="KW-0813">Transport</keyword>
<evidence type="ECO:0000256" key="5">
    <source>
        <dbReference type="ARBA" id="ARBA00022872"/>
    </source>
</evidence>